<evidence type="ECO:0000256" key="1">
    <source>
        <dbReference type="ARBA" id="ARBA00023186"/>
    </source>
</evidence>
<dbReference type="Pfam" id="PF00226">
    <property type="entry name" value="DnaJ"/>
    <property type="match status" value="1"/>
</dbReference>
<name>A0ABR1GL71_9HYPO</name>
<proteinExistence type="predicted"/>
<dbReference type="PANTHER" id="PTHR44145">
    <property type="entry name" value="DNAJ HOMOLOG SUBFAMILY A MEMBER 3, MITOCHONDRIAL"/>
    <property type="match status" value="1"/>
</dbReference>
<dbReference type="SMART" id="SM00271">
    <property type="entry name" value="DnaJ"/>
    <property type="match status" value="1"/>
</dbReference>
<reference evidence="5 6" key="1">
    <citation type="journal article" date="2025" name="Microbiol. Resour. Announc.">
        <title>Draft genome sequences for Neonectria magnoliae and Neonectria punicea, canker pathogens of Liriodendron tulipifera and Acer saccharum in West Virginia.</title>
        <authorList>
            <person name="Petronek H.M."/>
            <person name="Kasson M.T."/>
            <person name="Metheny A.M."/>
            <person name="Stauder C.M."/>
            <person name="Lovett B."/>
            <person name="Lynch S.C."/>
            <person name="Garnas J.R."/>
            <person name="Kasson L.R."/>
            <person name="Stajich J.E."/>
        </authorList>
    </citation>
    <scope>NUCLEOTIDE SEQUENCE [LARGE SCALE GENOMIC DNA]</scope>
    <source>
        <strain evidence="5 6">NRRL 64653</strain>
    </source>
</reference>
<dbReference type="SUPFAM" id="SSF46565">
    <property type="entry name" value="Chaperone J-domain"/>
    <property type="match status" value="1"/>
</dbReference>
<dbReference type="InterPro" id="IPR018253">
    <property type="entry name" value="DnaJ_domain_CS"/>
</dbReference>
<evidence type="ECO:0000259" key="4">
    <source>
        <dbReference type="PROSITE" id="PS50076"/>
    </source>
</evidence>
<evidence type="ECO:0000256" key="3">
    <source>
        <dbReference type="SAM" id="MobiDB-lite"/>
    </source>
</evidence>
<dbReference type="PRINTS" id="PR00625">
    <property type="entry name" value="JDOMAIN"/>
</dbReference>
<feature type="region of interest" description="Disordered" evidence="3">
    <location>
        <begin position="80"/>
        <end position="111"/>
    </location>
</feature>
<feature type="domain" description="J" evidence="4">
    <location>
        <begin position="9"/>
        <end position="74"/>
    </location>
</feature>
<dbReference type="InterPro" id="IPR051938">
    <property type="entry name" value="Apopto_cytoskel_mod"/>
</dbReference>
<protein>
    <recommendedName>
        <fullName evidence="4">J domain-containing protein</fullName>
    </recommendedName>
</protein>
<dbReference type="PROSITE" id="PS00636">
    <property type="entry name" value="DNAJ_1"/>
    <property type="match status" value="1"/>
</dbReference>
<dbReference type="Proteomes" id="UP001498476">
    <property type="component" value="Unassembled WGS sequence"/>
</dbReference>
<keyword evidence="1" id="KW-0143">Chaperone</keyword>
<dbReference type="Gene3D" id="1.10.287.110">
    <property type="entry name" value="DnaJ domain"/>
    <property type="match status" value="1"/>
</dbReference>
<gene>
    <name evidence="5" type="ORF">QQX98_011665</name>
</gene>
<dbReference type="InterPro" id="IPR036869">
    <property type="entry name" value="J_dom_sf"/>
</dbReference>
<keyword evidence="2" id="KW-0175">Coiled coil</keyword>
<dbReference type="PROSITE" id="PS50076">
    <property type="entry name" value="DNAJ_2"/>
    <property type="match status" value="1"/>
</dbReference>
<dbReference type="InterPro" id="IPR001623">
    <property type="entry name" value="DnaJ_domain"/>
</dbReference>
<sequence>MVALPPTVDHYAVLQIPPTADEATIKSAYRRLARLKHPDKNTNTPEATAEFQQLTTAYAILSDKNKRRRFDLRYKSIRKTKSANSLGDSSTSKDDTENGSPPQARVDKTYHPHIEQTRMQEEDVGEFDTDLQQMESKKRKLQHEHSEATRDVQIKQSGIDSLEAEHEQEITKERLLGDISILSEKDKGERTRRETRRRVDRMVVEMELRRCKENGHREKACAET</sequence>
<accession>A0ABR1GL71</accession>
<evidence type="ECO:0000256" key="2">
    <source>
        <dbReference type="SAM" id="Coils"/>
    </source>
</evidence>
<comment type="caution">
    <text evidence="5">The sequence shown here is derived from an EMBL/GenBank/DDBJ whole genome shotgun (WGS) entry which is preliminary data.</text>
</comment>
<organism evidence="5 6">
    <name type="scientific">Neonectria punicea</name>
    <dbReference type="NCBI Taxonomy" id="979145"/>
    <lineage>
        <taxon>Eukaryota</taxon>
        <taxon>Fungi</taxon>
        <taxon>Dikarya</taxon>
        <taxon>Ascomycota</taxon>
        <taxon>Pezizomycotina</taxon>
        <taxon>Sordariomycetes</taxon>
        <taxon>Hypocreomycetidae</taxon>
        <taxon>Hypocreales</taxon>
        <taxon>Nectriaceae</taxon>
        <taxon>Neonectria</taxon>
    </lineage>
</organism>
<dbReference type="CDD" id="cd06257">
    <property type="entry name" value="DnaJ"/>
    <property type="match status" value="1"/>
</dbReference>
<feature type="coiled-coil region" evidence="2">
    <location>
        <begin position="124"/>
        <end position="151"/>
    </location>
</feature>
<dbReference type="EMBL" id="JAZAVJ010000294">
    <property type="protein sequence ID" value="KAK7402594.1"/>
    <property type="molecule type" value="Genomic_DNA"/>
</dbReference>
<evidence type="ECO:0000313" key="6">
    <source>
        <dbReference type="Proteomes" id="UP001498476"/>
    </source>
</evidence>
<evidence type="ECO:0000313" key="5">
    <source>
        <dbReference type="EMBL" id="KAK7402594.1"/>
    </source>
</evidence>
<keyword evidence="6" id="KW-1185">Reference proteome</keyword>
<dbReference type="PANTHER" id="PTHR44145:SF3">
    <property type="entry name" value="DNAJ HOMOLOG SUBFAMILY A MEMBER 3, MITOCHONDRIAL"/>
    <property type="match status" value="1"/>
</dbReference>